<dbReference type="GO" id="GO:0006508">
    <property type="term" value="P:proteolysis"/>
    <property type="evidence" value="ECO:0007669"/>
    <property type="project" value="UniProtKB-KW"/>
</dbReference>
<dbReference type="Pfam" id="PF00675">
    <property type="entry name" value="Peptidase_M16"/>
    <property type="match status" value="1"/>
</dbReference>
<dbReference type="InterPro" id="IPR007863">
    <property type="entry name" value="Peptidase_M16_C"/>
</dbReference>
<feature type="domain" description="Peptidase M16 C-terminal" evidence="7">
    <location>
        <begin position="175"/>
        <end position="351"/>
    </location>
</feature>
<dbReference type="Pfam" id="PF05193">
    <property type="entry name" value="Peptidase_M16_C"/>
    <property type="match status" value="1"/>
</dbReference>
<evidence type="ECO:0000256" key="3">
    <source>
        <dbReference type="ARBA" id="ARBA00022801"/>
    </source>
</evidence>
<dbReference type="PANTHER" id="PTHR43690:SF17">
    <property type="entry name" value="PROTEIN YHJJ"/>
    <property type="match status" value="1"/>
</dbReference>
<dbReference type="InterPro" id="IPR050626">
    <property type="entry name" value="Peptidase_M16"/>
</dbReference>
<evidence type="ECO:0000259" key="7">
    <source>
        <dbReference type="Pfam" id="PF05193"/>
    </source>
</evidence>
<keyword evidence="2" id="KW-0645">Protease</keyword>
<sequence>MADGVNMRQFKLKNGIRVIIVPLKTQLTYISVNYLLGRYKEMSNEAGLTHYCEHLLGCLTSRKYKSSAFVSEEIYKRGGEFNAYVSDYETSIYIKGIYDDLTFYMDLLSNTINDFYVEDDVKLKEKNVVIQEYLGYISNSSYRFSYNIFKFLYPKYSYMADYHKQINDIAKFDDKKIAKYLKKHLNTDNLVVSISCPSHKVNETVANVKKYFGVLKYKKNTATYPEIKHSSQSLKIVNIKNINADKNTSFLIHLPKRIEYMSDEYLILYYYLQRILFHFDSGIFYKILRKKLGIIYNIGFSVQTDYHNPELSYYNITSKCHSKYTKVFIDNFLQILQDYEIEDERIENAKRHFKYLYEKTKFHSLTSQNDNFKYQALFRKDILTNKEIYEKTLSLSSQKIKEYYKNVFVKDILAKHTLFYYSNNNVNKQILSLYTKQMPGVVCRTHYIP</sequence>
<dbReference type="EMBL" id="MN740486">
    <property type="protein sequence ID" value="QHU29358.1"/>
    <property type="molecule type" value="Genomic_DNA"/>
</dbReference>
<protein>
    <recommendedName>
        <fullName evidence="9">Peptidase M16 N-terminal domain-containing protein</fullName>
    </recommendedName>
</protein>
<feature type="domain" description="Peptidase M16 N-terminal" evidence="6">
    <location>
        <begin position="36"/>
        <end position="133"/>
    </location>
</feature>
<dbReference type="InterPro" id="IPR011765">
    <property type="entry name" value="Pept_M16_N"/>
</dbReference>
<keyword evidence="5" id="KW-0482">Metalloprotease</keyword>
<evidence type="ECO:0000259" key="6">
    <source>
        <dbReference type="Pfam" id="PF00675"/>
    </source>
</evidence>
<dbReference type="InterPro" id="IPR011249">
    <property type="entry name" value="Metalloenz_LuxS/M16"/>
</dbReference>
<dbReference type="PANTHER" id="PTHR43690">
    <property type="entry name" value="NARDILYSIN"/>
    <property type="match status" value="1"/>
</dbReference>
<evidence type="ECO:0000256" key="5">
    <source>
        <dbReference type="ARBA" id="ARBA00023049"/>
    </source>
</evidence>
<dbReference type="GO" id="GO:0008237">
    <property type="term" value="F:metallopeptidase activity"/>
    <property type="evidence" value="ECO:0007669"/>
    <property type="project" value="UniProtKB-KW"/>
</dbReference>
<reference evidence="8" key="1">
    <citation type="journal article" date="2020" name="Nature">
        <title>Giant virus diversity and host interactions through global metagenomics.</title>
        <authorList>
            <person name="Schulz F."/>
            <person name="Roux S."/>
            <person name="Paez-Espino D."/>
            <person name="Jungbluth S."/>
            <person name="Walsh D.A."/>
            <person name="Denef V.J."/>
            <person name="McMahon K.D."/>
            <person name="Konstantinidis K.T."/>
            <person name="Eloe-Fadrosh E.A."/>
            <person name="Kyrpides N.C."/>
            <person name="Woyke T."/>
        </authorList>
    </citation>
    <scope>NUCLEOTIDE SEQUENCE</scope>
    <source>
        <strain evidence="8">GVMAG-M-3300027804-47</strain>
    </source>
</reference>
<proteinExistence type="inferred from homology"/>
<evidence type="ECO:0000256" key="1">
    <source>
        <dbReference type="ARBA" id="ARBA00007261"/>
    </source>
</evidence>
<dbReference type="SUPFAM" id="SSF63411">
    <property type="entry name" value="LuxS/MPP-like metallohydrolase"/>
    <property type="match status" value="2"/>
</dbReference>
<keyword evidence="4" id="KW-0862">Zinc</keyword>
<accession>A0A6C0LHM7</accession>
<evidence type="ECO:0000256" key="4">
    <source>
        <dbReference type="ARBA" id="ARBA00022833"/>
    </source>
</evidence>
<organism evidence="8">
    <name type="scientific">viral metagenome</name>
    <dbReference type="NCBI Taxonomy" id="1070528"/>
    <lineage>
        <taxon>unclassified sequences</taxon>
        <taxon>metagenomes</taxon>
        <taxon>organismal metagenomes</taxon>
    </lineage>
</organism>
<dbReference type="AlphaFoldDB" id="A0A6C0LHM7"/>
<dbReference type="GO" id="GO:0046872">
    <property type="term" value="F:metal ion binding"/>
    <property type="evidence" value="ECO:0007669"/>
    <property type="project" value="InterPro"/>
</dbReference>
<comment type="similarity">
    <text evidence="1">Belongs to the peptidase M16 family.</text>
</comment>
<name>A0A6C0LHM7_9ZZZZ</name>
<keyword evidence="3" id="KW-0378">Hydrolase</keyword>
<evidence type="ECO:0000313" key="8">
    <source>
        <dbReference type="EMBL" id="QHU29358.1"/>
    </source>
</evidence>
<dbReference type="Gene3D" id="3.30.830.10">
    <property type="entry name" value="Metalloenzyme, LuxS/M16 peptidase-like"/>
    <property type="match status" value="2"/>
</dbReference>
<evidence type="ECO:0000256" key="2">
    <source>
        <dbReference type="ARBA" id="ARBA00022670"/>
    </source>
</evidence>
<evidence type="ECO:0008006" key="9">
    <source>
        <dbReference type="Google" id="ProtNLM"/>
    </source>
</evidence>